<keyword evidence="2" id="KW-1185">Reference proteome</keyword>
<name>A0A9N9HUU1_9GLOM</name>
<organism evidence="1 2">
    <name type="scientific">Funneliformis caledonium</name>
    <dbReference type="NCBI Taxonomy" id="1117310"/>
    <lineage>
        <taxon>Eukaryota</taxon>
        <taxon>Fungi</taxon>
        <taxon>Fungi incertae sedis</taxon>
        <taxon>Mucoromycota</taxon>
        <taxon>Glomeromycotina</taxon>
        <taxon>Glomeromycetes</taxon>
        <taxon>Glomerales</taxon>
        <taxon>Glomeraceae</taxon>
        <taxon>Funneliformis</taxon>
    </lineage>
</organism>
<dbReference type="AlphaFoldDB" id="A0A9N9HUU1"/>
<proteinExistence type="predicted"/>
<dbReference type="EMBL" id="CAJVPQ010008448">
    <property type="protein sequence ID" value="CAG8706917.1"/>
    <property type="molecule type" value="Genomic_DNA"/>
</dbReference>
<evidence type="ECO:0000313" key="2">
    <source>
        <dbReference type="Proteomes" id="UP000789570"/>
    </source>
</evidence>
<accession>A0A9N9HUU1</accession>
<sequence>QIANQTMHESEITQLRLRPSTPPYTVRLAKLTKTLIKEKLLTSITAIKLLIREQSF</sequence>
<dbReference type="Proteomes" id="UP000789570">
    <property type="component" value="Unassembled WGS sequence"/>
</dbReference>
<protein>
    <submittedName>
        <fullName evidence="1">4708_t:CDS:1</fullName>
    </submittedName>
</protein>
<reference evidence="1" key="1">
    <citation type="submission" date="2021-06" db="EMBL/GenBank/DDBJ databases">
        <authorList>
            <person name="Kallberg Y."/>
            <person name="Tangrot J."/>
            <person name="Rosling A."/>
        </authorList>
    </citation>
    <scope>NUCLEOTIDE SEQUENCE</scope>
    <source>
        <strain evidence="1">UK204</strain>
    </source>
</reference>
<feature type="non-terminal residue" evidence="1">
    <location>
        <position position="1"/>
    </location>
</feature>
<gene>
    <name evidence="1" type="ORF">FCALED_LOCUS13740</name>
</gene>
<evidence type="ECO:0000313" key="1">
    <source>
        <dbReference type="EMBL" id="CAG8706917.1"/>
    </source>
</evidence>
<comment type="caution">
    <text evidence="1">The sequence shown here is derived from an EMBL/GenBank/DDBJ whole genome shotgun (WGS) entry which is preliminary data.</text>
</comment>